<dbReference type="Proteomes" id="UP000283850">
    <property type="component" value="Unassembled WGS sequence"/>
</dbReference>
<sequence>MQAHLSFSCYKGKAGRRGISETCDFCVGLHWFAYIATNTISEQAHQKGFVSGKKGRKPVDELTREQGAAQCFCAAWNLVPLSTC</sequence>
<dbReference type="AlphaFoldDB" id="A0A412YI88"/>
<evidence type="ECO:0000313" key="1">
    <source>
        <dbReference type="EMBL" id="RGV57105.1"/>
    </source>
</evidence>
<comment type="caution">
    <text evidence="1">The sequence shown here is derived from an EMBL/GenBank/DDBJ whole genome shotgun (WGS) entry which is preliminary data.</text>
</comment>
<organism evidence="1 2">
    <name type="scientific">Bacteroides intestinalis</name>
    <dbReference type="NCBI Taxonomy" id="329854"/>
    <lineage>
        <taxon>Bacteria</taxon>
        <taxon>Pseudomonadati</taxon>
        <taxon>Bacteroidota</taxon>
        <taxon>Bacteroidia</taxon>
        <taxon>Bacteroidales</taxon>
        <taxon>Bacteroidaceae</taxon>
        <taxon>Bacteroides</taxon>
    </lineage>
</organism>
<evidence type="ECO:0000313" key="2">
    <source>
        <dbReference type="Proteomes" id="UP000283850"/>
    </source>
</evidence>
<gene>
    <name evidence="1" type="ORF">DWW10_03275</name>
</gene>
<protein>
    <submittedName>
        <fullName evidence="1">Uncharacterized protein</fullName>
    </submittedName>
</protein>
<reference evidence="1 2" key="1">
    <citation type="submission" date="2018-08" db="EMBL/GenBank/DDBJ databases">
        <title>A genome reference for cultivated species of the human gut microbiota.</title>
        <authorList>
            <person name="Zou Y."/>
            <person name="Xue W."/>
            <person name="Luo G."/>
        </authorList>
    </citation>
    <scope>NUCLEOTIDE SEQUENCE [LARGE SCALE GENOMIC DNA]</scope>
    <source>
        <strain evidence="1 2">AF14-32</strain>
    </source>
</reference>
<accession>A0A412YI88</accession>
<name>A0A412YI88_9BACE</name>
<dbReference type="EMBL" id="QRZF01000002">
    <property type="protein sequence ID" value="RGV57105.1"/>
    <property type="molecule type" value="Genomic_DNA"/>
</dbReference>
<proteinExistence type="predicted"/>